<dbReference type="OrthoDB" id="648347at2"/>
<gene>
    <name evidence="2" type="ORF">DOS84_02280</name>
</gene>
<protein>
    <recommendedName>
        <fullName evidence="4">Type IX secretion system membrane protein PorP/SprF</fullName>
    </recommendedName>
</protein>
<proteinExistence type="predicted"/>
<dbReference type="Pfam" id="PF11751">
    <property type="entry name" value="PorP_SprF"/>
    <property type="match status" value="1"/>
</dbReference>
<dbReference type="NCBIfam" id="TIGR03519">
    <property type="entry name" value="T9SS_PorP_fam"/>
    <property type="match status" value="1"/>
</dbReference>
<keyword evidence="1" id="KW-0732">Signal</keyword>
<keyword evidence="3" id="KW-1185">Reference proteome</keyword>
<evidence type="ECO:0008006" key="4">
    <source>
        <dbReference type="Google" id="ProtNLM"/>
    </source>
</evidence>
<dbReference type="InterPro" id="IPR019861">
    <property type="entry name" value="PorP/SprF_Bacteroidetes"/>
</dbReference>
<evidence type="ECO:0000256" key="1">
    <source>
        <dbReference type="SAM" id="SignalP"/>
    </source>
</evidence>
<accession>A0A2W7VTE5</accession>
<feature type="chain" id="PRO_5016001223" description="Type IX secretion system membrane protein PorP/SprF" evidence="1">
    <location>
        <begin position="19"/>
        <end position="320"/>
    </location>
</feature>
<name>A0A2W7VTE5_9FLAO</name>
<evidence type="ECO:0000313" key="2">
    <source>
        <dbReference type="EMBL" id="PZX95412.1"/>
    </source>
</evidence>
<organism evidence="2 3">
    <name type="scientific">Flavobacterium aquariorum</name>
    <dbReference type="NCBI Taxonomy" id="2217670"/>
    <lineage>
        <taxon>Bacteria</taxon>
        <taxon>Pseudomonadati</taxon>
        <taxon>Bacteroidota</taxon>
        <taxon>Flavobacteriia</taxon>
        <taxon>Flavobacteriales</taxon>
        <taxon>Flavobacteriaceae</taxon>
        <taxon>Flavobacterium</taxon>
    </lineage>
</organism>
<evidence type="ECO:0000313" key="3">
    <source>
        <dbReference type="Proteomes" id="UP000249177"/>
    </source>
</evidence>
<feature type="signal peptide" evidence="1">
    <location>
        <begin position="1"/>
        <end position="18"/>
    </location>
</feature>
<dbReference type="AlphaFoldDB" id="A0A2W7VTE5"/>
<reference evidence="2 3" key="1">
    <citation type="submission" date="2018-06" db="EMBL/GenBank/DDBJ databases">
        <title>Flavobacterium sp IMCC34762, genome.</title>
        <authorList>
            <person name="Joung Y."/>
            <person name="Cho J."/>
            <person name="Song J."/>
        </authorList>
    </citation>
    <scope>NUCLEOTIDE SEQUENCE [LARGE SCALE GENOMIC DNA]</scope>
    <source>
        <strain evidence="2 3">IMCC34762</strain>
    </source>
</reference>
<comment type="caution">
    <text evidence="2">The sequence shown here is derived from an EMBL/GenBank/DDBJ whole genome shotgun (WGS) entry which is preliminary data.</text>
</comment>
<dbReference type="EMBL" id="QKXH01000001">
    <property type="protein sequence ID" value="PZX95412.1"/>
    <property type="molecule type" value="Genomic_DNA"/>
</dbReference>
<sequence>MKKILISIFLLTVTASYSQELNVPVATQYLADNPYVISPSYAGIGDNFRINLNGYQQWVGVEDAPRSQALYADFRVLDQSGVGLTLYNDSNGNTKQAGGKLTFAHHIILDYYSKQYLSFGLSYIYNSFRIDLPDLGNVPPDAGITDNRSTTNNNFEVGLLYRNKSFYVSATATNILQKNIDFTTTKLEPNLLANYQLYSGYVFDIGNRAELEPSAYYQLFQSDGRSNTDLNLKYRKFNRYEDYYWVGATYRFLNDQIGQPLGVGPMVGFTKGYFSMGYSYQITLDNNLAAHNSGTHSLTIGFRFLQGVSNCPCTQSPVHD</sequence>
<dbReference type="RefSeq" id="WP_111408479.1">
    <property type="nucleotide sequence ID" value="NZ_QKXH01000001.1"/>
</dbReference>
<dbReference type="Proteomes" id="UP000249177">
    <property type="component" value="Unassembled WGS sequence"/>
</dbReference>